<gene>
    <name evidence="1" type="ORF">QFW96_10820</name>
</gene>
<accession>A0ABT6PMA8</accession>
<evidence type="ECO:0000313" key="1">
    <source>
        <dbReference type="EMBL" id="MDI2029105.1"/>
    </source>
</evidence>
<proteinExistence type="predicted"/>
<sequence length="52" mass="5616">MGAVREAVVLRQLGDLSEGLVQALVSLVQADATQARGVQLHPAVWQRQQPQP</sequence>
<keyword evidence="2" id="KW-1185">Reference proteome</keyword>
<comment type="caution">
    <text evidence="1">The sequence shown here is derived from an EMBL/GenBank/DDBJ whole genome shotgun (WGS) entry which is preliminary data.</text>
</comment>
<organism evidence="1 2">
    <name type="scientific">Saccharopolyspora ipomoeae</name>
    <dbReference type="NCBI Taxonomy" id="3042027"/>
    <lineage>
        <taxon>Bacteria</taxon>
        <taxon>Bacillati</taxon>
        <taxon>Actinomycetota</taxon>
        <taxon>Actinomycetes</taxon>
        <taxon>Pseudonocardiales</taxon>
        <taxon>Pseudonocardiaceae</taxon>
        <taxon>Saccharopolyspora</taxon>
    </lineage>
</organism>
<protein>
    <submittedName>
        <fullName evidence="1">Uncharacterized protein</fullName>
    </submittedName>
</protein>
<dbReference type="EMBL" id="JASAOF010000004">
    <property type="protein sequence ID" value="MDI2029105.1"/>
    <property type="molecule type" value="Genomic_DNA"/>
</dbReference>
<name>A0ABT6PMA8_9PSEU</name>
<dbReference type="Proteomes" id="UP001237595">
    <property type="component" value="Unassembled WGS sequence"/>
</dbReference>
<reference evidence="1 2" key="1">
    <citation type="submission" date="2023-04" db="EMBL/GenBank/DDBJ databases">
        <title>Draft genome sequence of Saccharopolyspora sp. TS4A08 isolated from sweet potato rhizospheric soil.</title>
        <authorList>
            <person name="Suksaard P."/>
            <person name="Duangmal K."/>
        </authorList>
    </citation>
    <scope>NUCLEOTIDE SEQUENCE [LARGE SCALE GENOMIC DNA]</scope>
    <source>
        <strain evidence="1 2">TS4A08</strain>
    </source>
</reference>
<evidence type="ECO:0000313" key="2">
    <source>
        <dbReference type="Proteomes" id="UP001237595"/>
    </source>
</evidence>
<dbReference type="RefSeq" id="WP_281455434.1">
    <property type="nucleotide sequence ID" value="NZ_JASAOF010000004.1"/>
</dbReference>